<reference evidence="5" key="1">
    <citation type="journal article" date="2019" name="Int. J. Syst. Evol. Microbiol.">
        <title>The Global Catalogue of Microorganisms (GCM) 10K type strain sequencing project: providing services to taxonomists for standard genome sequencing and annotation.</title>
        <authorList>
            <consortium name="The Broad Institute Genomics Platform"/>
            <consortium name="The Broad Institute Genome Sequencing Center for Infectious Disease"/>
            <person name="Wu L."/>
            <person name="Ma J."/>
        </authorList>
    </citation>
    <scope>NUCLEOTIDE SEQUENCE [LARGE SCALE GENOMIC DNA]</scope>
    <source>
        <strain evidence="5">CGMCC 4.7106</strain>
    </source>
</reference>
<keyword evidence="3" id="KW-0472">Membrane</keyword>
<keyword evidence="1" id="KW-0175">Coiled coil</keyword>
<feature type="transmembrane region" description="Helical" evidence="3">
    <location>
        <begin position="65"/>
        <end position="83"/>
    </location>
</feature>
<dbReference type="Proteomes" id="UP001597375">
    <property type="component" value="Unassembled WGS sequence"/>
</dbReference>
<feature type="coiled-coil region" evidence="1">
    <location>
        <begin position="657"/>
        <end position="691"/>
    </location>
</feature>
<proteinExistence type="predicted"/>
<evidence type="ECO:0000256" key="1">
    <source>
        <dbReference type="SAM" id="Coils"/>
    </source>
</evidence>
<organism evidence="4 5">
    <name type="scientific">Luteolibacter algae</name>
    <dbReference type="NCBI Taxonomy" id="454151"/>
    <lineage>
        <taxon>Bacteria</taxon>
        <taxon>Pseudomonadati</taxon>
        <taxon>Verrucomicrobiota</taxon>
        <taxon>Verrucomicrobiia</taxon>
        <taxon>Verrucomicrobiales</taxon>
        <taxon>Verrucomicrobiaceae</taxon>
        <taxon>Luteolibacter</taxon>
    </lineage>
</organism>
<dbReference type="RefSeq" id="WP_386821556.1">
    <property type="nucleotide sequence ID" value="NZ_JBHUIT010000034.1"/>
</dbReference>
<evidence type="ECO:0000313" key="4">
    <source>
        <dbReference type="EMBL" id="MFD2258114.1"/>
    </source>
</evidence>
<keyword evidence="5" id="KW-1185">Reference proteome</keyword>
<gene>
    <name evidence="4" type="ORF">ACFSSA_15645</name>
</gene>
<name>A0ABW5DC32_9BACT</name>
<feature type="region of interest" description="Disordered" evidence="2">
    <location>
        <begin position="339"/>
        <end position="365"/>
    </location>
</feature>
<evidence type="ECO:0000313" key="5">
    <source>
        <dbReference type="Proteomes" id="UP001597375"/>
    </source>
</evidence>
<accession>A0ABW5DC32</accession>
<protein>
    <submittedName>
        <fullName evidence="4">Uncharacterized protein</fullName>
    </submittedName>
</protein>
<feature type="coiled-coil region" evidence="1">
    <location>
        <begin position="531"/>
        <end position="565"/>
    </location>
</feature>
<evidence type="ECO:0000256" key="2">
    <source>
        <dbReference type="SAM" id="MobiDB-lite"/>
    </source>
</evidence>
<keyword evidence="3" id="KW-1133">Transmembrane helix</keyword>
<dbReference type="EMBL" id="JBHUIT010000034">
    <property type="protein sequence ID" value="MFD2258114.1"/>
    <property type="molecule type" value="Genomic_DNA"/>
</dbReference>
<evidence type="ECO:0000256" key="3">
    <source>
        <dbReference type="SAM" id="Phobius"/>
    </source>
</evidence>
<comment type="caution">
    <text evidence="4">The sequence shown here is derived from an EMBL/GenBank/DDBJ whole genome shotgun (WGS) entry which is preliminary data.</text>
</comment>
<feature type="region of interest" description="Disordered" evidence="2">
    <location>
        <begin position="566"/>
        <end position="591"/>
    </location>
</feature>
<sequence>MSPDPANSTNEIPDSLRTQLESFRQVLWRRKMMESVAAGAIGLLVSFLLIFGLDRIWQTPSWCRFIILISGVSFFAGFAPYWLHRWIWRHRHEGQLAKLIAKKFPGLGDRLLGVIELQAQLENDDSLSPRLRAAAMEVVSSEVSKRDLNLALPTPRHRKWSLAAMVLSACAALAFVVAPKAGINSVERWLKPFSDIERYTFTQLEDSVDHLVVPYGEAFEITLKLAPASEQKPTRGSAQYGLQPEIQAQLNRDHYIFRFPGQQEKGTVIFKIGDLVHRIKVEPMQRPSVTGMKVYVSSPKYLQLPDRETDLSVGEVSAVEGSTLKFRFEMTRPLKSGSYGPPIEIERDRESAPATAADKSSQGPLVLDRLSAETAPIEIGQSSYELPFSWADEHGLSNASNFKLRVNAVKDNPPVAYTQGLERQKAILPEEVLDFEILCEDDFGLKRVGIEWETLDPGSGKPTGEKNELLLPGGGPEITRIMEQASFSPEAFGLGPQKLVLRAFSEDFFPQRSRVYSEPIVVYVLTREEHSQILKSKFDRAISELEDLSRKELNLLDENQRLERLDAGDLQADENQKRLDVQEQAESENTQRMKDLTERMEDIMKGATRNGEIDKETLKKMAEALKSMQELSDADMPEVRDKLREAQELSNTPEKSKDDVEDAVEAQKKVVEKIKKALEQANDANKRFEASTFVSRLKKAASEQNSIAGVLIASFPNIIGLRESQIDPADQRKLTDTTRQQVQTASDIRWIQEDLGHYHARTGDKVFKGILDQMQETKIDLGLEDIRVKLQKNHSYTATEKAKYWAEKLSGWAAILADEMNKNNGSGGGGGSAADPEDEDFEFMLRVMKMIQKQQDVRARTRVLEQLKRDARNSAQLTK</sequence>
<keyword evidence="3" id="KW-0812">Transmembrane</keyword>
<feature type="transmembrane region" description="Helical" evidence="3">
    <location>
        <begin position="32"/>
        <end position="53"/>
    </location>
</feature>